<name>A0A8E0VG02_9TREM</name>
<dbReference type="AlphaFoldDB" id="A0A8E0VG02"/>
<gene>
    <name evidence="1" type="ORF">FBUS_07744</name>
</gene>
<organism evidence="1 2">
    <name type="scientific">Fasciolopsis buskii</name>
    <dbReference type="NCBI Taxonomy" id="27845"/>
    <lineage>
        <taxon>Eukaryota</taxon>
        <taxon>Metazoa</taxon>
        <taxon>Spiralia</taxon>
        <taxon>Lophotrochozoa</taxon>
        <taxon>Platyhelminthes</taxon>
        <taxon>Trematoda</taxon>
        <taxon>Digenea</taxon>
        <taxon>Plagiorchiida</taxon>
        <taxon>Echinostomata</taxon>
        <taxon>Echinostomatoidea</taxon>
        <taxon>Fasciolidae</taxon>
        <taxon>Fasciolopsis</taxon>
    </lineage>
</organism>
<reference evidence="1" key="1">
    <citation type="submission" date="2019-05" db="EMBL/GenBank/DDBJ databases">
        <title>Annotation for the trematode Fasciolopsis buski.</title>
        <authorList>
            <person name="Choi Y.-J."/>
        </authorList>
    </citation>
    <scope>NUCLEOTIDE SEQUENCE</scope>
    <source>
        <strain evidence="1">HT</strain>
        <tissue evidence="1">Whole worm</tissue>
    </source>
</reference>
<evidence type="ECO:0000313" key="2">
    <source>
        <dbReference type="Proteomes" id="UP000728185"/>
    </source>
</evidence>
<accession>A0A8E0VG02</accession>
<keyword evidence="2" id="KW-1185">Reference proteome</keyword>
<protein>
    <submittedName>
        <fullName evidence="1">Uncharacterized protein</fullName>
    </submittedName>
</protein>
<comment type="caution">
    <text evidence="1">The sequence shown here is derived from an EMBL/GenBank/DDBJ whole genome shotgun (WGS) entry which is preliminary data.</text>
</comment>
<sequence>MNYGILQDRIPTLQNAEPIAVATPDKEDHDLFFMFGSDDPCPSSLIPLPSSDSTSVNPKLPVPPGLKVFAVDNRDVHILEDGSFSTQFPVCPVDRVLQGIRISSAQDQQVIV</sequence>
<dbReference type="EMBL" id="LUCM01006286">
    <property type="protein sequence ID" value="KAA0191516.1"/>
    <property type="molecule type" value="Genomic_DNA"/>
</dbReference>
<evidence type="ECO:0000313" key="1">
    <source>
        <dbReference type="EMBL" id="KAA0191516.1"/>
    </source>
</evidence>
<dbReference type="Proteomes" id="UP000728185">
    <property type="component" value="Unassembled WGS sequence"/>
</dbReference>
<proteinExistence type="predicted"/>